<evidence type="ECO:0000313" key="5">
    <source>
        <dbReference type="Proteomes" id="UP000018201"/>
    </source>
</evidence>
<name>U6G6W5_9EIME</name>
<feature type="compositionally biased region" description="Low complexity" evidence="3">
    <location>
        <begin position="35"/>
        <end position="70"/>
    </location>
</feature>
<dbReference type="PANTHER" id="PTHR20882">
    <property type="entry name" value="CYTOPLASMIC TRNA 2-THIOLATION PROTEIN 2"/>
    <property type="match status" value="1"/>
</dbReference>
<dbReference type="AlphaFoldDB" id="U6G6W5"/>
<dbReference type="Proteomes" id="UP000018201">
    <property type="component" value="Unassembled WGS sequence"/>
</dbReference>
<dbReference type="VEuPathDB" id="ToxoDB:EPH_0006760"/>
<evidence type="ECO:0000256" key="1">
    <source>
        <dbReference type="ARBA" id="ARBA00022490"/>
    </source>
</evidence>
<dbReference type="OrthoDB" id="333781at2759"/>
<dbReference type="InterPro" id="IPR019407">
    <property type="entry name" value="CTU2"/>
</dbReference>
<evidence type="ECO:0000256" key="3">
    <source>
        <dbReference type="SAM" id="MobiDB-lite"/>
    </source>
</evidence>
<feature type="region of interest" description="Disordered" evidence="3">
    <location>
        <begin position="33"/>
        <end position="88"/>
    </location>
</feature>
<protein>
    <recommendedName>
        <fullName evidence="6">Cytoplasmic tRNA 2-thiolation protein 2</fullName>
    </recommendedName>
</protein>
<sequence length="557" mass="60050">MANNRYPAKPQRLRAADGTFRCYRCPQEVAVANGPQRKPQQQQQLQEQQPQQQQPQQQEQPHKQQLQQQESQKDSHKDAACGLSSGGESESVPLYVAVSGGDASLSLLQLAAESIEKRLSRMHARQQKTEGNAAGGGGGGGGRGGFGAGGGEADFTACIAVHVDIQRLLRPPAAVVEARVGEAGLAGGTQGFGSSVSGVQTAAAEAAAAAAEGGVVVGFAASPQRGKRLPLQIFETASAMGQHVHCVLLHPLGIPFSYVSVEQQEGGAEGQAPIEVYRHPDGRLWGRESLECMQKQEREMRKLLAKTFAADKAIAEKLCRTLMLKALRSYFKSIHNSGCTYTPFLCMGDTASAAALSVLERLSYGEGRCLSLETAAIDTRQSPLFLLCRPLVLLEKKEMALYRLFVGLESLNVSSFAFHMNACTGLAEEKAPTNPYASVRWLLQQFLIDMHSSNNATAHNVSSAVRGLEDPLVNSDTPMSKPCCLCWKVPAVDVNCLLEDRSVFTPKQRQIITEYIQPREKTQDFCFACMRDATAAESAAAFVFEFCLSPAEAEGTA</sequence>
<proteinExistence type="predicted"/>
<reference evidence="4" key="2">
    <citation type="submission" date="2013-10" db="EMBL/GenBank/DDBJ databases">
        <authorList>
            <person name="Aslett M."/>
        </authorList>
    </citation>
    <scope>NUCLEOTIDE SEQUENCE [LARGE SCALE GENOMIC DNA]</scope>
    <source>
        <strain evidence="4">Houghton</strain>
    </source>
</reference>
<keyword evidence="2" id="KW-0819">tRNA processing</keyword>
<dbReference type="EMBL" id="HG691278">
    <property type="protein sequence ID" value="CDI75996.1"/>
    <property type="molecule type" value="Genomic_DNA"/>
</dbReference>
<accession>U6G6W5</accession>
<keyword evidence="5" id="KW-1185">Reference proteome</keyword>
<dbReference type="GO" id="GO:0002143">
    <property type="term" value="P:tRNA wobble position uridine thiolation"/>
    <property type="evidence" value="ECO:0007669"/>
    <property type="project" value="TreeGrafter"/>
</dbReference>
<evidence type="ECO:0000256" key="2">
    <source>
        <dbReference type="ARBA" id="ARBA00022694"/>
    </source>
</evidence>
<organism evidence="4 5">
    <name type="scientific">Eimeria praecox</name>
    <dbReference type="NCBI Taxonomy" id="51316"/>
    <lineage>
        <taxon>Eukaryota</taxon>
        <taxon>Sar</taxon>
        <taxon>Alveolata</taxon>
        <taxon>Apicomplexa</taxon>
        <taxon>Conoidasida</taxon>
        <taxon>Coccidia</taxon>
        <taxon>Eucoccidiorida</taxon>
        <taxon>Eimeriorina</taxon>
        <taxon>Eimeriidae</taxon>
        <taxon>Eimeria</taxon>
    </lineage>
</organism>
<dbReference type="Gene3D" id="3.40.50.620">
    <property type="entry name" value="HUPs"/>
    <property type="match status" value="1"/>
</dbReference>
<reference evidence="4" key="1">
    <citation type="submission" date="2013-10" db="EMBL/GenBank/DDBJ databases">
        <title>Genomic analysis of the causative agents of coccidiosis in chickens.</title>
        <authorList>
            <person name="Reid A.J."/>
            <person name="Blake D."/>
            <person name="Billington K."/>
            <person name="Browne H."/>
            <person name="Dunn M."/>
            <person name="Hung S."/>
            <person name="Kawahara F."/>
            <person name="Miranda-Saavedra D."/>
            <person name="Mourier T."/>
            <person name="Nagra H."/>
            <person name="Otto T.D."/>
            <person name="Rawlings N."/>
            <person name="Sanchez A."/>
            <person name="Sanders M."/>
            <person name="Subramaniam C."/>
            <person name="Tay Y."/>
            <person name="Dear P."/>
            <person name="Doerig C."/>
            <person name="Gruber A."/>
            <person name="Parkinson J."/>
            <person name="Shirley M."/>
            <person name="Wan K.L."/>
            <person name="Berriman M."/>
            <person name="Tomley F."/>
            <person name="Pain A."/>
        </authorList>
    </citation>
    <scope>NUCLEOTIDE SEQUENCE [LARGE SCALE GENOMIC DNA]</scope>
    <source>
        <strain evidence="4">Houghton</strain>
    </source>
</reference>
<dbReference type="PANTHER" id="PTHR20882:SF14">
    <property type="entry name" value="CYTOPLASMIC TRNA 2-THIOLATION PROTEIN 2"/>
    <property type="match status" value="1"/>
</dbReference>
<gene>
    <name evidence="4" type="ORF">EPH_0006760</name>
</gene>
<dbReference type="GO" id="GO:0005829">
    <property type="term" value="C:cytosol"/>
    <property type="evidence" value="ECO:0007669"/>
    <property type="project" value="TreeGrafter"/>
</dbReference>
<dbReference type="InterPro" id="IPR014729">
    <property type="entry name" value="Rossmann-like_a/b/a_fold"/>
</dbReference>
<evidence type="ECO:0008006" key="6">
    <source>
        <dbReference type="Google" id="ProtNLM"/>
    </source>
</evidence>
<keyword evidence="1" id="KW-0963">Cytoplasm</keyword>
<evidence type="ECO:0000313" key="4">
    <source>
        <dbReference type="EMBL" id="CDI75996.1"/>
    </source>
</evidence>
<dbReference type="GO" id="GO:0016783">
    <property type="term" value="F:sulfurtransferase activity"/>
    <property type="evidence" value="ECO:0007669"/>
    <property type="project" value="TreeGrafter"/>
</dbReference>
<dbReference type="GO" id="GO:0000049">
    <property type="term" value="F:tRNA binding"/>
    <property type="evidence" value="ECO:0007669"/>
    <property type="project" value="InterPro"/>
</dbReference>